<feature type="non-terminal residue" evidence="1">
    <location>
        <position position="1"/>
    </location>
</feature>
<comment type="caution">
    <text evidence="1">The sequence shown here is derived from an EMBL/GenBank/DDBJ whole genome shotgun (WGS) entry which is preliminary data.</text>
</comment>
<protein>
    <recommendedName>
        <fullName evidence="2">FMN-binding glutamate synthase family protein</fullName>
    </recommendedName>
</protein>
<dbReference type="AlphaFoldDB" id="X0UIA1"/>
<proteinExistence type="predicted"/>
<accession>X0UIA1</accession>
<dbReference type="SUPFAM" id="SSF51395">
    <property type="entry name" value="FMN-linked oxidoreductases"/>
    <property type="match status" value="1"/>
</dbReference>
<reference evidence="1" key="1">
    <citation type="journal article" date="2014" name="Front. Microbiol.">
        <title>High frequency of phylogenetically diverse reductive dehalogenase-homologous genes in deep subseafloor sedimentary metagenomes.</title>
        <authorList>
            <person name="Kawai M."/>
            <person name="Futagami T."/>
            <person name="Toyoda A."/>
            <person name="Takaki Y."/>
            <person name="Nishi S."/>
            <person name="Hori S."/>
            <person name="Arai W."/>
            <person name="Tsubouchi T."/>
            <person name="Morono Y."/>
            <person name="Uchiyama I."/>
            <person name="Ito T."/>
            <person name="Fujiyama A."/>
            <person name="Inagaki F."/>
            <person name="Takami H."/>
        </authorList>
    </citation>
    <scope>NUCLEOTIDE SEQUENCE</scope>
    <source>
        <strain evidence="1">Expedition CK06-06</strain>
    </source>
</reference>
<sequence>LTKNRTEGSVVPTSGMCVTCVDGCIGMCEIGKSAYRGHEVIYPQPFGVITAAAEKSYPVDYSHFNIMGTATGAHGVEADSDKAIFPAVNLEVTFGHDNGIKFRRPWIISGVGSTDIARNNWEGLAIGSAVAGTGLTIGENVVGMDDEAVFKKGRVVDTADLKRRVQLYKDHQRDGYGAIIVQANIEDTRLGVQEYAIGTLGVECAELKWGQGAKDIGGEVKIRDLAKAQLLHERGYLVLPDPTDPGVINQFERGGFKEFERHSRVGMVSEESFAERV</sequence>
<feature type="non-terminal residue" evidence="1">
    <location>
        <position position="277"/>
    </location>
</feature>
<name>X0UIA1_9ZZZZ</name>
<evidence type="ECO:0008006" key="2">
    <source>
        <dbReference type="Google" id="ProtNLM"/>
    </source>
</evidence>
<evidence type="ECO:0000313" key="1">
    <source>
        <dbReference type="EMBL" id="GAF88255.1"/>
    </source>
</evidence>
<organism evidence="1">
    <name type="scientific">marine sediment metagenome</name>
    <dbReference type="NCBI Taxonomy" id="412755"/>
    <lineage>
        <taxon>unclassified sequences</taxon>
        <taxon>metagenomes</taxon>
        <taxon>ecological metagenomes</taxon>
    </lineage>
</organism>
<dbReference type="EMBL" id="BARS01017876">
    <property type="protein sequence ID" value="GAF88255.1"/>
    <property type="molecule type" value="Genomic_DNA"/>
</dbReference>
<gene>
    <name evidence="1" type="ORF">S01H1_29178</name>
</gene>